<reference evidence="2 3" key="1">
    <citation type="journal article" date="2024" name="Plant J.">
        <title>Genome sequences and population genomics reveal climatic adaptation and genomic divergence between two closely related sweetgum species.</title>
        <authorList>
            <person name="Xu W.Q."/>
            <person name="Ren C.Q."/>
            <person name="Zhang X.Y."/>
            <person name="Comes H.P."/>
            <person name="Liu X.H."/>
            <person name="Li Y.G."/>
            <person name="Kettle C.J."/>
            <person name="Jalonen R."/>
            <person name="Gaisberger H."/>
            <person name="Ma Y.Z."/>
            <person name="Qiu Y.X."/>
        </authorList>
    </citation>
    <scope>NUCLEOTIDE SEQUENCE [LARGE SCALE GENOMIC DNA]</scope>
    <source>
        <strain evidence="2">Hangzhou</strain>
    </source>
</reference>
<comment type="caution">
    <text evidence="2">The sequence shown here is derived from an EMBL/GenBank/DDBJ whole genome shotgun (WGS) entry which is preliminary data.</text>
</comment>
<gene>
    <name evidence="2" type="ORF">L1049_027298</name>
</gene>
<dbReference type="AlphaFoldDB" id="A0AAP0N5Y4"/>
<evidence type="ECO:0000313" key="3">
    <source>
        <dbReference type="Proteomes" id="UP001415857"/>
    </source>
</evidence>
<dbReference type="EMBL" id="JBBPBK010000097">
    <property type="protein sequence ID" value="KAK9266603.1"/>
    <property type="molecule type" value="Genomic_DNA"/>
</dbReference>
<organism evidence="2 3">
    <name type="scientific">Liquidambar formosana</name>
    <name type="common">Formosan gum</name>
    <dbReference type="NCBI Taxonomy" id="63359"/>
    <lineage>
        <taxon>Eukaryota</taxon>
        <taxon>Viridiplantae</taxon>
        <taxon>Streptophyta</taxon>
        <taxon>Embryophyta</taxon>
        <taxon>Tracheophyta</taxon>
        <taxon>Spermatophyta</taxon>
        <taxon>Magnoliopsida</taxon>
        <taxon>eudicotyledons</taxon>
        <taxon>Gunneridae</taxon>
        <taxon>Pentapetalae</taxon>
        <taxon>Saxifragales</taxon>
        <taxon>Altingiaceae</taxon>
        <taxon>Liquidambar</taxon>
    </lineage>
</organism>
<proteinExistence type="predicted"/>
<sequence>MMIPWEEGGRQRIVTPTLATAVPTPKYHRLSDLEKKNLCKPTVEDGFTKSHEMKSVKCGSSQIAMAVPTPKYQRLGALEKKNLCKPTVEDGFTISRELKSVKCGSSQIARDIGETPMVNLYLIPMVVDPELAMAETDKVEDDEDLRKKLWLMVAKHIEQLKQEMNDATHGADNIRNDISALAQRYAVLDREEECGAEYILDLQKQLTLVGDEARNVLNGGITEEDYITIMTPADKIRSQLDDAIASECPFCGDLMIREIS</sequence>
<evidence type="ECO:0000313" key="2">
    <source>
        <dbReference type="EMBL" id="KAK9266603.1"/>
    </source>
</evidence>
<evidence type="ECO:0000256" key="1">
    <source>
        <dbReference type="SAM" id="Coils"/>
    </source>
</evidence>
<name>A0AAP0N5Y4_LIQFO</name>
<keyword evidence="3" id="KW-1185">Reference proteome</keyword>
<feature type="coiled-coil region" evidence="1">
    <location>
        <begin position="157"/>
        <end position="191"/>
    </location>
</feature>
<dbReference type="Proteomes" id="UP001415857">
    <property type="component" value="Unassembled WGS sequence"/>
</dbReference>
<protein>
    <submittedName>
        <fullName evidence="2">Uncharacterized protein</fullName>
    </submittedName>
</protein>
<keyword evidence="1" id="KW-0175">Coiled coil</keyword>
<accession>A0AAP0N5Y4</accession>